<dbReference type="PANTHER" id="PTHR43657">
    <property type="entry name" value="TRYPTOPHAN RNA-BINDING ATTENUATOR PROTEIN-LIKE PROTEIN"/>
    <property type="match status" value="1"/>
</dbReference>
<dbReference type="SUPFAM" id="SSF51219">
    <property type="entry name" value="TRAP-like"/>
    <property type="match status" value="1"/>
</dbReference>
<gene>
    <name evidence="2" type="ORF">M407DRAFT_138331</name>
</gene>
<reference evidence="3" key="2">
    <citation type="submission" date="2015-01" db="EMBL/GenBank/DDBJ databases">
        <title>Evolutionary Origins and Diversification of the Mycorrhizal Mutualists.</title>
        <authorList>
            <consortium name="DOE Joint Genome Institute"/>
            <consortium name="Mycorrhizal Genomics Consortium"/>
            <person name="Kohler A."/>
            <person name="Kuo A."/>
            <person name="Nagy L.G."/>
            <person name="Floudas D."/>
            <person name="Copeland A."/>
            <person name="Barry K.W."/>
            <person name="Cichocki N."/>
            <person name="Veneault-Fourrey C."/>
            <person name="LaButti K."/>
            <person name="Lindquist E.A."/>
            <person name="Lipzen A."/>
            <person name="Lundell T."/>
            <person name="Morin E."/>
            <person name="Murat C."/>
            <person name="Riley R."/>
            <person name="Ohm R."/>
            <person name="Sun H."/>
            <person name="Tunlid A."/>
            <person name="Henrissat B."/>
            <person name="Grigoriev I.V."/>
            <person name="Hibbett D.S."/>
            <person name="Martin F."/>
        </authorList>
    </citation>
    <scope>NUCLEOTIDE SEQUENCE [LARGE SCALE GENOMIC DNA]</scope>
    <source>
        <strain evidence="3">MUT 4182</strain>
    </source>
</reference>
<dbReference type="Proteomes" id="UP000054248">
    <property type="component" value="Unassembled WGS sequence"/>
</dbReference>
<dbReference type="Pfam" id="PF01987">
    <property type="entry name" value="AIM24"/>
    <property type="match status" value="1"/>
</dbReference>
<name>A0A0C3KFM0_9AGAM</name>
<comment type="subcellular location">
    <subcellularLocation>
        <location evidence="1">Mitochondrion</location>
    </subcellularLocation>
</comment>
<dbReference type="OrthoDB" id="1705416at2759"/>
<protein>
    <recommendedName>
        <fullName evidence="1">Altered inheritance of mitochondria protein 24, mitochondrial</fullName>
    </recommendedName>
</protein>
<dbReference type="STRING" id="1051891.A0A0C3KFM0"/>
<dbReference type="GO" id="GO:0005739">
    <property type="term" value="C:mitochondrion"/>
    <property type="evidence" value="ECO:0007669"/>
    <property type="project" value="UniProtKB-SubCell"/>
</dbReference>
<evidence type="ECO:0000256" key="1">
    <source>
        <dbReference type="RuleBase" id="RU363045"/>
    </source>
</evidence>
<organism evidence="2 3">
    <name type="scientific">Tulasnella calospora MUT 4182</name>
    <dbReference type="NCBI Taxonomy" id="1051891"/>
    <lineage>
        <taxon>Eukaryota</taxon>
        <taxon>Fungi</taxon>
        <taxon>Dikarya</taxon>
        <taxon>Basidiomycota</taxon>
        <taxon>Agaricomycotina</taxon>
        <taxon>Agaricomycetes</taxon>
        <taxon>Cantharellales</taxon>
        <taxon>Tulasnellaceae</taxon>
        <taxon>Tulasnella</taxon>
    </lineage>
</organism>
<dbReference type="PANTHER" id="PTHR43657:SF1">
    <property type="entry name" value="ALTERED INHERITANCE OF MITOCHONDRIA PROTEIN 24, MITOCHONDRIAL"/>
    <property type="match status" value="1"/>
</dbReference>
<evidence type="ECO:0000313" key="3">
    <source>
        <dbReference type="Proteomes" id="UP000054248"/>
    </source>
</evidence>
<dbReference type="InterPro" id="IPR016031">
    <property type="entry name" value="Trp_RNA-bd_attenuator-like_dom"/>
</dbReference>
<dbReference type="InterPro" id="IPR002838">
    <property type="entry name" value="AIM24"/>
</dbReference>
<keyword evidence="1" id="KW-0496">Mitochondrion</keyword>
<reference evidence="2 3" key="1">
    <citation type="submission" date="2014-04" db="EMBL/GenBank/DDBJ databases">
        <authorList>
            <consortium name="DOE Joint Genome Institute"/>
            <person name="Kuo A."/>
            <person name="Girlanda M."/>
            <person name="Perotto S."/>
            <person name="Kohler A."/>
            <person name="Nagy L.G."/>
            <person name="Floudas D."/>
            <person name="Copeland A."/>
            <person name="Barry K.W."/>
            <person name="Cichocki N."/>
            <person name="Veneault-Fourrey C."/>
            <person name="LaButti K."/>
            <person name="Lindquist E.A."/>
            <person name="Lipzen A."/>
            <person name="Lundell T."/>
            <person name="Morin E."/>
            <person name="Murat C."/>
            <person name="Sun H."/>
            <person name="Tunlid A."/>
            <person name="Henrissat B."/>
            <person name="Grigoriev I.V."/>
            <person name="Hibbett D.S."/>
            <person name="Martin F."/>
            <person name="Nordberg H.P."/>
            <person name="Cantor M.N."/>
            <person name="Hua S.X."/>
        </authorList>
    </citation>
    <scope>NUCLEOTIDE SEQUENCE [LARGE SCALE GENOMIC DNA]</scope>
    <source>
        <strain evidence="2 3">MUT 4182</strain>
    </source>
</reference>
<dbReference type="EMBL" id="KN823180">
    <property type="protein sequence ID" value="KIO20278.1"/>
    <property type="molecule type" value="Genomic_DNA"/>
</dbReference>
<dbReference type="HOGENOM" id="CLU_040551_4_1_1"/>
<comment type="similarity">
    <text evidence="1">Belongs to the AIM24 family.</text>
</comment>
<dbReference type="Gene3D" id="3.60.160.10">
    <property type="entry name" value="Mitochondrial biogenesis AIM24"/>
    <property type="match status" value="1"/>
</dbReference>
<sequence length="189" mass="20693">MVAMEGTVQIRGEVKVSFRKLFTGGEMAESIFSGFGEVLLAPDIWGDVFPINIDGHTTWKIGKDAFLACTSEVMRKNKSQGIGKGLFSGEGIFVTEVTGQGILFVQSLGAIIKRELRQGEEWVVDNGHLVAWTATYKIERIKGGGFISRAATDEGLVCRFTGPGTIYIQTRNPENLIGWIQAQMPAQSY</sequence>
<keyword evidence="3" id="KW-1185">Reference proteome</keyword>
<evidence type="ECO:0000313" key="2">
    <source>
        <dbReference type="EMBL" id="KIO20278.1"/>
    </source>
</evidence>
<dbReference type="InterPro" id="IPR036983">
    <property type="entry name" value="AIM24_sf"/>
</dbReference>
<dbReference type="AlphaFoldDB" id="A0A0C3KFM0"/>
<proteinExistence type="inferred from homology"/>
<accession>A0A0C3KFM0</accession>